<dbReference type="OrthoDB" id="205962at2157"/>
<dbReference type="Pfam" id="PF25925">
    <property type="entry name" value="DUF7970"/>
    <property type="match status" value="1"/>
</dbReference>
<evidence type="ECO:0000313" key="3">
    <source>
        <dbReference type="Proteomes" id="UP000198397"/>
    </source>
</evidence>
<dbReference type="AlphaFoldDB" id="A0A238XQE6"/>
<keyword evidence="3" id="KW-1185">Reference proteome</keyword>
<sequence>MAGFKEGSVNGWGDEEEDEAGGSDTGSTDASVDTGLHRDERTTSRVVEESTPRLPWIHRRSSITDGRENTKQLHLQDTTVEVERKQKSKIEDLLGESVKKADLREAALLVGLMHIEETADQLQEWGYAVE</sequence>
<dbReference type="InterPro" id="IPR058276">
    <property type="entry name" value="DUF7970"/>
</dbReference>
<accession>A0A238XQE6</accession>
<feature type="region of interest" description="Disordered" evidence="1">
    <location>
        <begin position="1"/>
        <end position="70"/>
    </location>
</feature>
<organism evidence="2 3">
    <name type="scientific">Halorubrum vacuolatum</name>
    <name type="common">Natronobacterium vacuolatum</name>
    <dbReference type="NCBI Taxonomy" id="63740"/>
    <lineage>
        <taxon>Archaea</taxon>
        <taxon>Methanobacteriati</taxon>
        <taxon>Methanobacteriota</taxon>
        <taxon>Stenosarchaea group</taxon>
        <taxon>Halobacteria</taxon>
        <taxon>Halobacteriales</taxon>
        <taxon>Haloferacaceae</taxon>
        <taxon>Halorubrum</taxon>
    </lineage>
</organism>
<dbReference type="RefSeq" id="WP_089385710.1">
    <property type="nucleotide sequence ID" value="NZ_FZNQ01000021.1"/>
</dbReference>
<gene>
    <name evidence="2" type="ORF">SAMN06264855_12140</name>
</gene>
<evidence type="ECO:0000313" key="2">
    <source>
        <dbReference type="EMBL" id="SNR61167.1"/>
    </source>
</evidence>
<reference evidence="2 3" key="1">
    <citation type="submission" date="2017-06" db="EMBL/GenBank/DDBJ databases">
        <authorList>
            <person name="Kim H.J."/>
            <person name="Triplett B.A."/>
        </authorList>
    </citation>
    <scope>NUCLEOTIDE SEQUENCE [LARGE SCALE GENOMIC DNA]</scope>
    <source>
        <strain evidence="2 3">DSM 8800</strain>
    </source>
</reference>
<name>A0A238XQE6_HALVU</name>
<evidence type="ECO:0000256" key="1">
    <source>
        <dbReference type="SAM" id="MobiDB-lite"/>
    </source>
</evidence>
<dbReference type="Proteomes" id="UP000198397">
    <property type="component" value="Unassembled WGS sequence"/>
</dbReference>
<proteinExistence type="predicted"/>
<feature type="compositionally biased region" description="Basic and acidic residues" evidence="1">
    <location>
        <begin position="35"/>
        <end position="51"/>
    </location>
</feature>
<dbReference type="EMBL" id="FZNQ01000021">
    <property type="protein sequence ID" value="SNR61167.1"/>
    <property type="molecule type" value="Genomic_DNA"/>
</dbReference>
<protein>
    <submittedName>
        <fullName evidence="2">Uncharacterized protein</fullName>
    </submittedName>
</protein>